<evidence type="ECO:0000256" key="5">
    <source>
        <dbReference type="ARBA" id="ARBA00023242"/>
    </source>
</evidence>
<dbReference type="InterPro" id="IPR001650">
    <property type="entry name" value="Helicase_C-like"/>
</dbReference>
<feature type="domain" description="Helicase C-terminal" evidence="8">
    <location>
        <begin position="699"/>
        <end position="852"/>
    </location>
</feature>
<name>A0A5C3FBI5_9BASI</name>
<evidence type="ECO:0000256" key="2">
    <source>
        <dbReference type="ARBA" id="ARBA00022741"/>
    </source>
</evidence>
<dbReference type="AlphaFoldDB" id="A0A5C3FBI5"/>
<dbReference type="SMART" id="SM00490">
    <property type="entry name" value="HELICc"/>
    <property type="match status" value="1"/>
</dbReference>
<dbReference type="PANTHER" id="PTHR45629">
    <property type="entry name" value="SNF2/RAD54 FAMILY MEMBER"/>
    <property type="match status" value="1"/>
</dbReference>
<dbReference type="PROSITE" id="PS51192">
    <property type="entry name" value="HELICASE_ATP_BIND_1"/>
    <property type="match status" value="1"/>
</dbReference>
<proteinExistence type="predicted"/>
<feature type="region of interest" description="Disordered" evidence="6">
    <location>
        <begin position="222"/>
        <end position="284"/>
    </location>
</feature>
<feature type="compositionally biased region" description="Basic and acidic residues" evidence="6">
    <location>
        <begin position="154"/>
        <end position="174"/>
    </location>
</feature>
<comment type="subcellular location">
    <subcellularLocation>
        <location evidence="1">Nucleus</location>
    </subcellularLocation>
</comment>
<dbReference type="Pfam" id="PF14773">
    <property type="entry name" value="VIGSSK"/>
    <property type="match status" value="1"/>
</dbReference>
<dbReference type="InterPro" id="IPR038718">
    <property type="entry name" value="SNF2-like_sf"/>
</dbReference>
<evidence type="ECO:0000313" key="10">
    <source>
        <dbReference type="Proteomes" id="UP000323386"/>
    </source>
</evidence>
<feature type="compositionally biased region" description="Basic residues" evidence="6">
    <location>
        <begin position="28"/>
        <end position="42"/>
    </location>
</feature>
<dbReference type="SUPFAM" id="SSF52540">
    <property type="entry name" value="P-loop containing nucleoside triphosphate hydrolases"/>
    <property type="match status" value="2"/>
</dbReference>
<dbReference type="Pfam" id="PF00176">
    <property type="entry name" value="SNF2-rel_dom"/>
    <property type="match status" value="1"/>
</dbReference>
<dbReference type="FunFam" id="3.40.50.10810:FF:000019">
    <property type="entry name" value="DNA excision repair protein ERCC-6-like 2 isoform X1"/>
    <property type="match status" value="1"/>
</dbReference>
<dbReference type="Proteomes" id="UP000323386">
    <property type="component" value="Unassembled WGS sequence"/>
</dbReference>
<dbReference type="Gene3D" id="3.40.50.300">
    <property type="entry name" value="P-loop containing nucleotide triphosphate hydrolases"/>
    <property type="match status" value="1"/>
</dbReference>
<evidence type="ECO:0000256" key="4">
    <source>
        <dbReference type="ARBA" id="ARBA00022840"/>
    </source>
</evidence>
<dbReference type="InterPro" id="IPR000330">
    <property type="entry name" value="SNF2_N"/>
</dbReference>
<evidence type="ECO:0000256" key="3">
    <source>
        <dbReference type="ARBA" id="ARBA00022801"/>
    </source>
</evidence>
<sequence>MVAQQSSRSRAGGSRAVVLPKASERDTKRKRKRQTRPRRNPGRLRALLGFGPNDDYIETGPISSTSSSDDDSDSHDDQDGDHSDHEGAGGSRVATRAQVPAVTSAFPTASTRSPTPATGPSAQPADNAHSDSSEEEYVLSMAPKRAVAAPKLAESSHRARQDAKQDPKSGREHPGPVVGTDHSSLSDTESDDDGGEYSLTRSESYRNVSAASLPLFTTTPAAAAATTAQRPESPSSSSDDELVLTLRPSTKQAAARPGPTVAPRAEPSTAADGPAALDQGQRPAFSVSAEQARVGPLELGPGCVVPASINRFLRDYQRDGVRFFYKSYQERRGALLGDDMGLGKTIQVIAFLSAIMAKTGLESDADRRIEAVRSGRQGSGFQKANGTWPTCLIICPSSVIDNWRGELDTWGYFEHAAFTGAKGRAAIEAFRRARLDILVTSHETAALNIDQLEDLDLSCVLIDEAHKLKNPKSQLTQAMHQFKCPLYTLADWTNPGLLGDVKEWHREIEQPLKTGQRRDASDEHIADARTRAEKLVQNVLPLFFLRRTKSLIQDQLPQKFDKVVFCPLSKTQLDVYRRILAEPEVDFMLRHADPCDCGVLDQQTQLPFRRQNCCYSRDSNGDPWNKHMLKYIYLLQKCSNHVALVFPDPEDATAKEAERNERYERQLSYVKLMFPDDWKDKRCNAANGMKAEYCGKWNVLAGLLRQWRTDGDKVLLFSTNIRLLQFIEFFIIQEGHSFCRLDGSTPQAKRQDLVDKFNRDPDVFIFLISTTAGGTGLNLTAANKVVVFDPHWNPSHDLQAMDRAYRFGQTRDVNVYRLIGAGSLEECVYGRQIYKQQQMAIGYTATKERRYFEGVAGDKENIGELFGVKNLFNLQESGIGTKSIIDECNIAEVSFALKRYLDKAKPGEASATADDETLLELANGESATQIHEAKVKDEDDVEDPIKSILDSVGVRYTHLNDQVTGGSKTEARISRQAKRATLARDPRRPPSTATSGSSTRTKAKRTATTSGAVWPPPRPKVGEVPGSTAAGHDLADGAQAMPSSPVAAKERPGLGAAAARRTDFSLEKIAELEGLTEAEVAARIREMSNKEQTVYFDRALQRLARSAHTLWTAAVEDE</sequence>
<dbReference type="EMBL" id="OOIP01000022">
    <property type="protein sequence ID" value="SPO40851.1"/>
    <property type="molecule type" value="Genomic_DNA"/>
</dbReference>
<dbReference type="SMART" id="SM00487">
    <property type="entry name" value="DEXDc"/>
    <property type="match status" value="1"/>
</dbReference>
<dbReference type="InterPro" id="IPR027417">
    <property type="entry name" value="P-loop_NTPase"/>
</dbReference>
<dbReference type="GO" id="GO:0016787">
    <property type="term" value="F:hydrolase activity"/>
    <property type="evidence" value="ECO:0007669"/>
    <property type="project" value="UniProtKB-KW"/>
</dbReference>
<dbReference type="PANTHER" id="PTHR45629:SF7">
    <property type="entry name" value="DNA EXCISION REPAIR PROTEIN ERCC-6-RELATED"/>
    <property type="match status" value="1"/>
</dbReference>
<evidence type="ECO:0000313" key="9">
    <source>
        <dbReference type="EMBL" id="SPO40851.1"/>
    </source>
</evidence>
<evidence type="ECO:0000259" key="7">
    <source>
        <dbReference type="PROSITE" id="PS51192"/>
    </source>
</evidence>
<dbReference type="Gene3D" id="3.40.50.10810">
    <property type="entry name" value="Tandem AAA-ATPase domain"/>
    <property type="match status" value="1"/>
</dbReference>
<evidence type="ECO:0000256" key="1">
    <source>
        <dbReference type="ARBA" id="ARBA00004123"/>
    </source>
</evidence>
<keyword evidence="3" id="KW-0378">Hydrolase</keyword>
<dbReference type="InterPro" id="IPR049730">
    <property type="entry name" value="SNF2/RAD54-like_C"/>
</dbReference>
<dbReference type="Pfam" id="PF00271">
    <property type="entry name" value="Helicase_C"/>
    <property type="match status" value="1"/>
</dbReference>
<organism evidence="9 10">
    <name type="scientific">Pseudozyma flocculosa</name>
    <dbReference type="NCBI Taxonomy" id="84751"/>
    <lineage>
        <taxon>Eukaryota</taxon>
        <taxon>Fungi</taxon>
        <taxon>Dikarya</taxon>
        <taxon>Basidiomycota</taxon>
        <taxon>Ustilaginomycotina</taxon>
        <taxon>Ustilaginomycetes</taxon>
        <taxon>Ustilaginales</taxon>
        <taxon>Ustilaginaceae</taxon>
        <taxon>Pseudozyma</taxon>
    </lineage>
</organism>
<feature type="domain" description="Helicase ATP-binding" evidence="7">
    <location>
        <begin position="325"/>
        <end position="490"/>
    </location>
</feature>
<feature type="region of interest" description="Disordered" evidence="6">
    <location>
        <begin position="1"/>
        <end position="203"/>
    </location>
</feature>
<feature type="compositionally biased region" description="Basic and acidic residues" evidence="6">
    <location>
        <begin position="75"/>
        <end position="87"/>
    </location>
</feature>
<evidence type="ECO:0000259" key="8">
    <source>
        <dbReference type="PROSITE" id="PS51194"/>
    </source>
</evidence>
<keyword evidence="2" id="KW-0547">Nucleotide-binding</keyword>
<dbReference type="CDD" id="cd18793">
    <property type="entry name" value="SF2_C_SNF"/>
    <property type="match status" value="1"/>
</dbReference>
<feature type="compositionally biased region" description="Low complexity" evidence="6">
    <location>
        <begin position="103"/>
        <end position="122"/>
    </location>
</feature>
<keyword evidence="10" id="KW-1185">Reference proteome</keyword>
<feature type="compositionally biased region" description="Low complexity" evidence="6">
    <location>
        <begin position="1"/>
        <end position="16"/>
    </location>
</feature>
<protein>
    <submittedName>
        <fullName evidence="9">Related to RAD26 - DNA repair and recombination protein</fullName>
    </submittedName>
</protein>
<keyword evidence="5" id="KW-0539">Nucleus</keyword>
<accession>A0A5C3FBI5</accession>
<evidence type="ECO:0000256" key="6">
    <source>
        <dbReference type="SAM" id="MobiDB-lite"/>
    </source>
</evidence>
<feature type="region of interest" description="Disordered" evidence="6">
    <location>
        <begin position="960"/>
        <end position="1054"/>
    </location>
</feature>
<feature type="compositionally biased region" description="Low complexity" evidence="6">
    <location>
        <begin position="222"/>
        <end position="237"/>
    </location>
</feature>
<dbReference type="OrthoDB" id="413460at2759"/>
<reference evidence="9 10" key="1">
    <citation type="submission" date="2018-03" db="EMBL/GenBank/DDBJ databases">
        <authorList>
            <person name="Guldener U."/>
        </authorList>
    </citation>
    <scope>NUCLEOTIDE SEQUENCE [LARGE SCALE GENOMIC DNA]</scope>
    <source>
        <strain evidence="9 10">DAOM196992</strain>
    </source>
</reference>
<dbReference type="InterPro" id="IPR029256">
    <property type="entry name" value="Heliccase-ass-bd"/>
</dbReference>
<dbReference type="GO" id="GO:0005524">
    <property type="term" value="F:ATP binding"/>
    <property type="evidence" value="ECO:0007669"/>
    <property type="project" value="InterPro"/>
</dbReference>
<gene>
    <name evidence="9" type="ORF">PSFLO_06333</name>
</gene>
<keyword evidence="4" id="KW-0067">ATP-binding</keyword>
<dbReference type="InterPro" id="IPR014001">
    <property type="entry name" value="Helicase_ATP-bd"/>
</dbReference>
<dbReference type="PROSITE" id="PS51194">
    <property type="entry name" value="HELICASE_CTER"/>
    <property type="match status" value="1"/>
</dbReference>
<dbReference type="InterPro" id="IPR050496">
    <property type="entry name" value="SNF2_RAD54_helicase_repair"/>
</dbReference>
<dbReference type="GO" id="GO:0005634">
    <property type="term" value="C:nucleus"/>
    <property type="evidence" value="ECO:0007669"/>
    <property type="project" value="UniProtKB-SubCell"/>
</dbReference>